<accession>A0A0B9AD93</accession>
<comment type="caution">
    <text evidence="4">The sequence shown here is derived from an EMBL/GenBank/DDBJ whole genome shotgun (WGS) entry which is preliminary data.</text>
</comment>
<feature type="active site" description="Charge relay system" evidence="1">
    <location>
        <position position="200"/>
    </location>
</feature>
<feature type="active site" description="Nucleophile" evidence="1">
    <location>
        <position position="100"/>
    </location>
</feature>
<dbReference type="OrthoDB" id="9786110at2"/>
<dbReference type="InterPro" id="IPR050266">
    <property type="entry name" value="AB_hydrolase_sf"/>
</dbReference>
<keyword evidence="5" id="KW-1185">Reference proteome</keyword>
<sequence>MEIDFTLRPDPTAAFRSLGAGSSTAVLFLHGITGSPVSWVPIARAIAAEGIDVSVPLLPGHGTTWQDMDSTGWADWLGEARTELGRLQADHDRVIVAGLSMGGALALSLAAAEASPDEIIVVNPALYVDSPFAPLLPVLKHFVRTIPSIGGDIAHPDRDEYAYDRTPLAPMASFHRALTTVREDLWKADCPVTAMISGEDNVVGPRTLRALRSDLPHPPHIVALRRSRHVATLDFDADTIAEAVLQAARTEAAVHSPSETGE</sequence>
<dbReference type="ESTHER" id="breln-a0a0b9ad93">
    <property type="family name" value="CarbLipBact_2"/>
</dbReference>
<dbReference type="Gene3D" id="3.40.50.1820">
    <property type="entry name" value="alpha/beta hydrolase"/>
    <property type="match status" value="1"/>
</dbReference>
<dbReference type="InterPro" id="IPR029058">
    <property type="entry name" value="AB_hydrolase_fold"/>
</dbReference>
<protein>
    <recommendedName>
        <fullName evidence="3">AB hydrolase-1 domain-containing protein</fullName>
    </recommendedName>
</protein>
<dbReference type="PANTHER" id="PTHR43798">
    <property type="entry name" value="MONOACYLGLYCEROL LIPASE"/>
    <property type="match status" value="1"/>
</dbReference>
<feature type="domain" description="AB hydrolase-1" evidence="3">
    <location>
        <begin position="26"/>
        <end position="242"/>
    </location>
</feature>
<reference evidence="4 5" key="1">
    <citation type="submission" date="2014-11" db="EMBL/GenBank/DDBJ databases">
        <title>Draft Genome Sequence of Brevibacterium linens AE038-8.</title>
        <authorList>
            <person name="Maizel D."/>
            <person name="Utturkar S.M."/>
            <person name="Brown S.D."/>
            <person name="Ferrero M."/>
            <person name="Rosen B.P."/>
        </authorList>
    </citation>
    <scope>NUCLEOTIDE SEQUENCE [LARGE SCALE GENOMIC DNA]</scope>
    <source>
        <strain evidence="4 5">AE038-8</strain>
    </source>
</reference>
<dbReference type="AlphaFoldDB" id="A0A0B9AD93"/>
<dbReference type="PANTHER" id="PTHR43798:SF33">
    <property type="entry name" value="HYDROLASE, PUTATIVE (AFU_ORTHOLOGUE AFUA_2G14860)-RELATED"/>
    <property type="match status" value="1"/>
</dbReference>
<dbReference type="SUPFAM" id="SSF53474">
    <property type="entry name" value="alpha/beta-Hydrolases"/>
    <property type="match status" value="1"/>
</dbReference>
<dbReference type="PATRIC" id="fig|1703.6.peg.929"/>
<dbReference type="RefSeq" id="WP_052239804.1">
    <property type="nucleotide sequence ID" value="NZ_JTJZ01000015.1"/>
</dbReference>
<feature type="site" description="Important for substrate specificity" evidence="2">
    <location>
        <position position="149"/>
    </location>
</feature>
<dbReference type="EMBL" id="JTJZ01000015">
    <property type="protein sequence ID" value="KHS53555.1"/>
    <property type="molecule type" value="Genomic_DNA"/>
</dbReference>
<evidence type="ECO:0000313" key="4">
    <source>
        <dbReference type="EMBL" id="KHS53555.1"/>
    </source>
</evidence>
<dbReference type="GO" id="GO:0052689">
    <property type="term" value="F:carboxylic ester hydrolase activity"/>
    <property type="evidence" value="ECO:0007669"/>
    <property type="project" value="InterPro"/>
</dbReference>
<proteinExistence type="predicted"/>
<dbReference type="GO" id="GO:0016020">
    <property type="term" value="C:membrane"/>
    <property type="evidence" value="ECO:0007669"/>
    <property type="project" value="TreeGrafter"/>
</dbReference>
<organism evidence="4 5">
    <name type="scientific">Brevibacterium linens</name>
    <dbReference type="NCBI Taxonomy" id="1703"/>
    <lineage>
        <taxon>Bacteria</taxon>
        <taxon>Bacillati</taxon>
        <taxon>Actinomycetota</taxon>
        <taxon>Actinomycetes</taxon>
        <taxon>Micrococcales</taxon>
        <taxon>Brevibacteriaceae</taxon>
        <taxon>Brevibacterium</taxon>
    </lineage>
</organism>
<dbReference type="Proteomes" id="UP000031488">
    <property type="component" value="Unassembled WGS sequence"/>
</dbReference>
<evidence type="ECO:0000259" key="3">
    <source>
        <dbReference type="Pfam" id="PF12697"/>
    </source>
</evidence>
<dbReference type="InterPro" id="IPR000073">
    <property type="entry name" value="AB_hydrolase_1"/>
</dbReference>
<dbReference type="Pfam" id="PF12697">
    <property type="entry name" value="Abhydrolase_6"/>
    <property type="match status" value="1"/>
</dbReference>
<dbReference type="PIRSF" id="PIRSF017388">
    <property type="entry name" value="Esterase_lipase"/>
    <property type="match status" value="1"/>
</dbReference>
<evidence type="ECO:0000256" key="2">
    <source>
        <dbReference type="PIRSR" id="PIRSR017388-3"/>
    </source>
</evidence>
<evidence type="ECO:0000256" key="1">
    <source>
        <dbReference type="PIRSR" id="PIRSR017388-1"/>
    </source>
</evidence>
<dbReference type="InterPro" id="IPR012354">
    <property type="entry name" value="Esterase_lipase"/>
</dbReference>
<name>A0A0B9AD93_BRELN</name>
<feature type="active site" description="Charge relay system" evidence="1">
    <location>
        <position position="229"/>
    </location>
</feature>
<evidence type="ECO:0000313" key="5">
    <source>
        <dbReference type="Proteomes" id="UP000031488"/>
    </source>
</evidence>
<gene>
    <name evidence="4" type="ORF">AE0388_1043</name>
</gene>